<evidence type="ECO:0000256" key="27">
    <source>
        <dbReference type="ARBA" id="ARBA00047899"/>
    </source>
</evidence>
<keyword evidence="11" id="KW-0808">Transferase</keyword>
<evidence type="ECO:0000256" key="14">
    <source>
        <dbReference type="ARBA" id="ARBA00022737"/>
    </source>
</evidence>
<evidence type="ECO:0000256" key="26">
    <source>
        <dbReference type="ARBA" id="ARBA00024334"/>
    </source>
</evidence>
<evidence type="ECO:0000256" key="23">
    <source>
        <dbReference type="ARBA" id="ARBA00023139"/>
    </source>
</evidence>
<keyword evidence="10" id="KW-0597">Phosphoprotein</keyword>
<evidence type="ECO:0000256" key="6">
    <source>
        <dbReference type="ARBA" id="ARBA00012513"/>
    </source>
</evidence>
<feature type="compositionally biased region" description="Basic and acidic residues" evidence="33">
    <location>
        <begin position="53"/>
        <end position="65"/>
    </location>
</feature>
<comment type="subunit">
    <text evidence="5">Monomer.</text>
</comment>
<dbReference type="PROSITE" id="PS00018">
    <property type="entry name" value="EF_HAND_1"/>
    <property type="match status" value="4"/>
</dbReference>
<evidence type="ECO:0000259" key="35">
    <source>
        <dbReference type="PROSITE" id="PS50222"/>
    </source>
</evidence>
<feature type="region of interest" description="Disordered" evidence="33">
    <location>
        <begin position="602"/>
        <end position="621"/>
    </location>
</feature>
<dbReference type="CDD" id="cd00051">
    <property type="entry name" value="EFh"/>
    <property type="match status" value="2"/>
</dbReference>
<feature type="domain" description="EF-hand" evidence="35">
    <location>
        <begin position="461"/>
        <end position="496"/>
    </location>
</feature>
<comment type="function">
    <text evidence="29">Calcium-dependent protein kinase which acts as a sensor and effector of intracellular Ca(2+) levels probably in part downstream of cGMP-activated PKG kinase. During the liver stage, involved in sporozoite motility and thus in sporozoite invasion of host hepatocytes, probably together with CDPK4 and CDPK5. In the mosquito midgut and during the last stage of male gamete exflagellation, may play a role in the rupture of the host erythrocyte membrane. In the mosquito midgut, required for the differentiation of the zygote into the ookinete by promoting the translational activation of a subset of repressed mRNAs; these mRNAs are kept repressed in the zygote by the DOZI- or CITH-containing mRNP complexes. Dispensable during the asexual blood stage.</text>
</comment>
<sequence>MGAGISRAKNKSGRNQQGRLLPSPAAHTPSVGASKQPQAAPLSSSPERCVALYHRDGVEKEKEQVPNRLRTLRAPGGQTGGQPGGPSSRRARGNLPRPHTQSGDQSAEAVDEVQSTSVIEAPLSPASVKESKDTAVSPARSDFSINRSNFILENAGKIQTLYDIEPTTLGSGTYGSVSRAIRRSTGMQRAVKTISKSQVKSIERFRREIDIMKSLDHPNVVKLFETFEDHRNIYLVMELCEGGELFDRIIAEGHFTEKRAALLMRQVFSAVNYLHSNHIMHRDLKPENFLFLSPARDSPLKIIDFGLSCRFKPGEFVSTKAGTPYYVAPQVLEGRYDYRCDAWSLGVILYILLCGFPPFYGDTDAEVLAQVKAGAYSFAGPEWRRVSDEGKDLIRKLLKINPDERLSVEEALHHPWIMSLAQSSQNIPLPVTLMANLKGFRAQNRLKKAALTVIAQHMTDSDIDHLRKIFVSLDVDNSGTLSVQEVAEGLKRLGWREIPADLQAIMEEVDSDKSGHIDYTEFIAATMDRKLYMKEDVCWAAFRVFDLDGNGKISQDELRQVLGMPNVQGAVGQETISALLKEVDLNGDGEIDFEEFMHMMRKRTPGEIQRERDAKRKSGKI</sequence>
<dbReference type="CDD" id="cd05117">
    <property type="entry name" value="STKc_CAMK"/>
    <property type="match status" value="1"/>
</dbReference>
<keyword evidence="21" id="KW-0969">Cilium</keyword>
<evidence type="ECO:0000256" key="15">
    <source>
        <dbReference type="ARBA" id="ARBA00022741"/>
    </source>
</evidence>
<keyword evidence="8" id="KW-1032">Host cell membrane</keyword>
<evidence type="ECO:0000256" key="4">
    <source>
        <dbReference type="ARBA" id="ARBA00004425"/>
    </source>
</evidence>
<evidence type="ECO:0000256" key="24">
    <source>
        <dbReference type="ARBA" id="ARBA00023273"/>
    </source>
</evidence>
<dbReference type="SMART" id="SM00220">
    <property type="entry name" value="S_TKc"/>
    <property type="match status" value="1"/>
</dbReference>
<dbReference type="GO" id="GO:0004674">
    <property type="term" value="F:protein serine/threonine kinase activity"/>
    <property type="evidence" value="ECO:0007669"/>
    <property type="project" value="UniProtKB-KW"/>
</dbReference>
<comment type="catalytic activity">
    <reaction evidence="27">
        <text>L-threonyl-[protein] + ATP = O-phospho-L-threonyl-[protein] + ADP + H(+)</text>
        <dbReference type="Rhea" id="RHEA:46608"/>
        <dbReference type="Rhea" id="RHEA-COMP:11060"/>
        <dbReference type="Rhea" id="RHEA-COMP:11605"/>
        <dbReference type="ChEBI" id="CHEBI:15378"/>
        <dbReference type="ChEBI" id="CHEBI:30013"/>
        <dbReference type="ChEBI" id="CHEBI:30616"/>
        <dbReference type="ChEBI" id="CHEBI:61977"/>
        <dbReference type="ChEBI" id="CHEBI:456216"/>
        <dbReference type="EC" id="2.7.11.1"/>
    </reaction>
</comment>
<comment type="catalytic activity">
    <reaction evidence="28">
        <text>L-seryl-[protein] + ATP = O-phospho-L-seryl-[protein] + ADP + H(+)</text>
        <dbReference type="Rhea" id="RHEA:17989"/>
        <dbReference type="Rhea" id="RHEA-COMP:9863"/>
        <dbReference type="Rhea" id="RHEA-COMP:11604"/>
        <dbReference type="ChEBI" id="CHEBI:15378"/>
        <dbReference type="ChEBI" id="CHEBI:29999"/>
        <dbReference type="ChEBI" id="CHEBI:30616"/>
        <dbReference type="ChEBI" id="CHEBI:83421"/>
        <dbReference type="ChEBI" id="CHEBI:456216"/>
        <dbReference type="EC" id="2.7.11.1"/>
    </reaction>
</comment>
<dbReference type="PROSITE" id="PS00107">
    <property type="entry name" value="PROTEIN_KINASE_ATP"/>
    <property type="match status" value="1"/>
</dbReference>
<dbReference type="SMART" id="SM00054">
    <property type="entry name" value="EFh"/>
    <property type="match status" value="4"/>
</dbReference>
<keyword evidence="20" id="KW-1043">Host membrane</keyword>
<keyword evidence="16 36" id="KW-0418">Kinase</keyword>
<dbReference type="FunFam" id="1.10.510.10:FF:000398">
    <property type="entry name" value="Calcium-dependent protein kinase 1"/>
    <property type="match status" value="1"/>
</dbReference>
<feature type="domain" description="Protein kinase" evidence="34">
    <location>
        <begin position="163"/>
        <end position="417"/>
    </location>
</feature>
<dbReference type="GeneID" id="25337399"/>
<dbReference type="RefSeq" id="XP_013337376.1">
    <property type="nucleotide sequence ID" value="XM_013481922.1"/>
</dbReference>
<keyword evidence="23" id="KW-0564">Palmitate</keyword>
<dbReference type="PANTHER" id="PTHR24349">
    <property type="entry name" value="SERINE/THREONINE-PROTEIN KINASE"/>
    <property type="match status" value="1"/>
</dbReference>
<evidence type="ECO:0000256" key="16">
    <source>
        <dbReference type="ARBA" id="ARBA00022777"/>
    </source>
</evidence>
<evidence type="ECO:0000256" key="25">
    <source>
        <dbReference type="ARBA" id="ARBA00023288"/>
    </source>
</evidence>
<keyword evidence="13" id="KW-0479">Metal-binding</keyword>
<evidence type="ECO:0000256" key="20">
    <source>
        <dbReference type="ARBA" id="ARBA00022870"/>
    </source>
</evidence>
<dbReference type="FunFam" id="1.10.238.10:FF:000003">
    <property type="entry name" value="Calmodulin A"/>
    <property type="match status" value="1"/>
</dbReference>
<protein>
    <recommendedName>
        <fullName evidence="31">Calcium-dependent protein kinase 1</fullName>
        <ecNumber evidence="6">2.7.11.1</ecNumber>
    </recommendedName>
</protein>
<evidence type="ECO:0000256" key="1">
    <source>
        <dbReference type="ARBA" id="ARBA00001946"/>
    </source>
</evidence>
<evidence type="ECO:0000256" key="10">
    <source>
        <dbReference type="ARBA" id="ARBA00022553"/>
    </source>
</evidence>
<accession>U6M9M6</accession>
<keyword evidence="37" id="KW-1185">Reference proteome</keyword>
<dbReference type="InterPro" id="IPR000719">
    <property type="entry name" value="Prot_kinase_dom"/>
</dbReference>
<dbReference type="InterPro" id="IPR008271">
    <property type="entry name" value="Ser/Thr_kinase_AS"/>
</dbReference>
<evidence type="ECO:0000313" key="37">
    <source>
        <dbReference type="Proteomes" id="UP000030763"/>
    </source>
</evidence>
<dbReference type="EMBL" id="HG721915">
    <property type="protein sequence ID" value="CDJ60726.1"/>
    <property type="molecule type" value="Genomic_DNA"/>
</dbReference>
<dbReference type="PROSITE" id="PS50222">
    <property type="entry name" value="EF_HAND_2"/>
    <property type="match status" value="4"/>
</dbReference>
<comment type="subcellular location">
    <subcellularLocation>
        <location evidence="3">Cell membrane</location>
        <topology evidence="3">Lipid-anchor</topology>
        <orientation evidence="3">Cytoplasmic side</orientation>
    </subcellularLocation>
    <subcellularLocation>
        <location evidence="2">Cell projection</location>
        <location evidence="2">Cilium</location>
        <location evidence="2">Flagellum</location>
    </subcellularLocation>
    <subcellularLocation>
        <location evidence="4">Host cell membrane</location>
        <topology evidence="4">Lipid-anchor</topology>
    </subcellularLocation>
    <subcellularLocation>
        <location evidence="30">Parasitophorous vacuole membrane</location>
        <topology evidence="30">Lipid-anchor</topology>
    </subcellularLocation>
</comment>
<keyword evidence="15 32" id="KW-0547">Nucleotide-binding</keyword>
<evidence type="ECO:0000256" key="3">
    <source>
        <dbReference type="ARBA" id="ARBA00004342"/>
    </source>
</evidence>
<name>U6M9M6_EIMMA</name>
<comment type="similarity">
    <text evidence="26">Belongs to the protein kinase superfamily. Ser/Thr protein kinase family. CDPK subfamily.</text>
</comment>
<feature type="region of interest" description="Disordered" evidence="33">
    <location>
        <begin position="1"/>
        <end position="115"/>
    </location>
</feature>
<dbReference type="Gene3D" id="1.10.238.10">
    <property type="entry name" value="EF-hand"/>
    <property type="match status" value="2"/>
</dbReference>
<dbReference type="AlphaFoldDB" id="U6M9M6"/>
<comment type="cofactor">
    <cofactor evidence="1">
        <name>Mg(2+)</name>
        <dbReference type="ChEBI" id="CHEBI:18420"/>
    </cofactor>
</comment>
<dbReference type="Pfam" id="PF13499">
    <property type="entry name" value="EF-hand_7"/>
    <property type="match status" value="2"/>
</dbReference>
<evidence type="ECO:0000256" key="19">
    <source>
        <dbReference type="ARBA" id="ARBA00022846"/>
    </source>
</evidence>
<dbReference type="InterPro" id="IPR018247">
    <property type="entry name" value="EF_Hand_1_Ca_BS"/>
</dbReference>
<feature type="domain" description="EF-hand" evidence="35">
    <location>
        <begin position="497"/>
        <end position="532"/>
    </location>
</feature>
<keyword evidence="22" id="KW-0472">Membrane</keyword>
<gene>
    <name evidence="36" type="ORF">EMWEY_00034130</name>
</gene>
<evidence type="ECO:0000256" key="31">
    <source>
        <dbReference type="ARBA" id="ARBA00068067"/>
    </source>
</evidence>
<evidence type="ECO:0000256" key="5">
    <source>
        <dbReference type="ARBA" id="ARBA00011245"/>
    </source>
</evidence>
<dbReference type="GO" id="GO:0005524">
    <property type="term" value="F:ATP binding"/>
    <property type="evidence" value="ECO:0007669"/>
    <property type="project" value="UniProtKB-UniRule"/>
</dbReference>
<dbReference type="EC" id="2.7.11.1" evidence="6"/>
<evidence type="ECO:0000256" key="28">
    <source>
        <dbReference type="ARBA" id="ARBA00048679"/>
    </source>
</evidence>
<keyword evidence="19" id="KW-0282">Flagellum</keyword>
<evidence type="ECO:0000256" key="8">
    <source>
        <dbReference type="ARBA" id="ARBA00022511"/>
    </source>
</evidence>
<dbReference type="InterPro" id="IPR050205">
    <property type="entry name" value="CDPK_Ser/Thr_kinases"/>
</dbReference>
<dbReference type="SUPFAM" id="SSF56112">
    <property type="entry name" value="Protein kinase-like (PK-like)"/>
    <property type="match status" value="1"/>
</dbReference>
<feature type="binding site" evidence="32">
    <location>
        <position position="192"/>
    </location>
    <ligand>
        <name>ATP</name>
        <dbReference type="ChEBI" id="CHEBI:30616"/>
    </ligand>
</feature>
<evidence type="ECO:0000256" key="32">
    <source>
        <dbReference type="PROSITE-ProRule" id="PRU10141"/>
    </source>
</evidence>
<dbReference type="VEuPathDB" id="ToxoDB:EMWEY_00034130"/>
<dbReference type="InterPro" id="IPR017441">
    <property type="entry name" value="Protein_kinase_ATP_BS"/>
</dbReference>
<evidence type="ECO:0000256" key="2">
    <source>
        <dbReference type="ARBA" id="ARBA00004230"/>
    </source>
</evidence>
<evidence type="ECO:0000313" key="36">
    <source>
        <dbReference type="EMBL" id="CDJ60726.1"/>
    </source>
</evidence>
<evidence type="ECO:0000256" key="30">
    <source>
        <dbReference type="ARBA" id="ARBA00060437"/>
    </source>
</evidence>
<dbReference type="GO" id="GO:0031514">
    <property type="term" value="C:motile cilium"/>
    <property type="evidence" value="ECO:0007669"/>
    <property type="project" value="UniProtKB-SubCell"/>
</dbReference>
<evidence type="ECO:0000256" key="22">
    <source>
        <dbReference type="ARBA" id="ARBA00023136"/>
    </source>
</evidence>
<dbReference type="PROSITE" id="PS50011">
    <property type="entry name" value="PROTEIN_KINASE_DOM"/>
    <property type="match status" value="1"/>
</dbReference>
<feature type="domain" description="EF-hand" evidence="35">
    <location>
        <begin position="533"/>
        <end position="568"/>
    </location>
</feature>
<feature type="compositionally biased region" description="Basic and acidic residues" evidence="33">
    <location>
        <begin position="604"/>
        <end position="621"/>
    </location>
</feature>
<dbReference type="InterPro" id="IPR011992">
    <property type="entry name" value="EF-hand-dom_pair"/>
</dbReference>
<dbReference type="GO" id="GO:0020005">
    <property type="term" value="C:symbiont-containing vacuole membrane"/>
    <property type="evidence" value="ECO:0007669"/>
    <property type="project" value="UniProtKB-SubCell"/>
</dbReference>
<proteinExistence type="inferred from homology"/>
<feature type="domain" description="EF-hand" evidence="35">
    <location>
        <begin position="571"/>
        <end position="606"/>
    </location>
</feature>
<reference evidence="36" key="2">
    <citation type="submission" date="2013-10" db="EMBL/GenBank/DDBJ databases">
        <authorList>
            <person name="Aslett M."/>
        </authorList>
    </citation>
    <scope>NUCLEOTIDE SEQUENCE [LARGE SCALE GENOMIC DNA]</scope>
    <source>
        <strain evidence="36">Weybridge</strain>
    </source>
</reference>
<dbReference type="GO" id="GO:0005886">
    <property type="term" value="C:plasma membrane"/>
    <property type="evidence" value="ECO:0007669"/>
    <property type="project" value="UniProtKB-SubCell"/>
</dbReference>
<evidence type="ECO:0000256" key="17">
    <source>
        <dbReference type="ARBA" id="ARBA00022837"/>
    </source>
</evidence>
<dbReference type="OrthoDB" id="347155at2759"/>
<evidence type="ECO:0000256" key="12">
    <source>
        <dbReference type="ARBA" id="ARBA00022707"/>
    </source>
</evidence>
<keyword evidence="14" id="KW-0677">Repeat</keyword>
<dbReference type="Gene3D" id="3.30.200.20">
    <property type="entry name" value="Phosphorylase Kinase, domain 1"/>
    <property type="match status" value="1"/>
</dbReference>
<dbReference type="InterPro" id="IPR011009">
    <property type="entry name" value="Kinase-like_dom_sf"/>
</dbReference>
<evidence type="ECO:0000256" key="21">
    <source>
        <dbReference type="ARBA" id="ARBA00023069"/>
    </source>
</evidence>
<keyword evidence="17" id="KW-0106">Calcium</keyword>
<dbReference type="OMA" id="GNCCATT"/>
<dbReference type="GO" id="GO:0005509">
    <property type="term" value="F:calcium ion binding"/>
    <property type="evidence" value="ECO:0007669"/>
    <property type="project" value="InterPro"/>
</dbReference>
<dbReference type="Proteomes" id="UP000030763">
    <property type="component" value="Unassembled WGS sequence"/>
</dbReference>
<evidence type="ECO:0000256" key="18">
    <source>
        <dbReference type="ARBA" id="ARBA00022840"/>
    </source>
</evidence>
<dbReference type="SUPFAM" id="SSF47473">
    <property type="entry name" value="EF-hand"/>
    <property type="match status" value="1"/>
</dbReference>
<dbReference type="PROSITE" id="PS00108">
    <property type="entry name" value="PROTEIN_KINASE_ST"/>
    <property type="match status" value="1"/>
</dbReference>
<keyword evidence="7" id="KW-1003">Cell membrane</keyword>
<reference evidence="36" key="1">
    <citation type="submission" date="2013-10" db="EMBL/GenBank/DDBJ databases">
        <title>Genomic analysis of the causative agents of coccidiosis in chickens.</title>
        <authorList>
            <person name="Reid A.J."/>
            <person name="Blake D."/>
            <person name="Billington K."/>
            <person name="Browne H."/>
            <person name="Dunn M."/>
            <person name="Hung S."/>
            <person name="Kawahara F."/>
            <person name="Miranda-Saavedra D."/>
            <person name="Mourier T."/>
            <person name="Nagra H."/>
            <person name="Otto T.D."/>
            <person name="Rawlings N."/>
            <person name="Sanchez A."/>
            <person name="Sanders M."/>
            <person name="Subramaniam C."/>
            <person name="Tay Y."/>
            <person name="Dear P."/>
            <person name="Doerig C."/>
            <person name="Gruber A."/>
            <person name="Parkinson J."/>
            <person name="Shirley M."/>
            <person name="Wan K.L."/>
            <person name="Berriman M."/>
            <person name="Tomley F."/>
            <person name="Pain A."/>
        </authorList>
    </citation>
    <scope>NUCLEOTIDE SEQUENCE [LARGE SCALE GENOMIC DNA]</scope>
    <source>
        <strain evidence="36">Weybridge</strain>
    </source>
</reference>
<keyword evidence="12" id="KW-0519">Myristate</keyword>
<dbReference type="GO" id="GO:0020002">
    <property type="term" value="C:host cell plasma membrane"/>
    <property type="evidence" value="ECO:0007669"/>
    <property type="project" value="UniProtKB-SubCell"/>
</dbReference>
<dbReference type="InterPro" id="IPR002048">
    <property type="entry name" value="EF_hand_dom"/>
</dbReference>
<evidence type="ECO:0000256" key="33">
    <source>
        <dbReference type="SAM" id="MobiDB-lite"/>
    </source>
</evidence>
<dbReference type="Pfam" id="PF00069">
    <property type="entry name" value="Pkinase"/>
    <property type="match status" value="1"/>
</dbReference>
<keyword evidence="25" id="KW-0449">Lipoprotein</keyword>
<evidence type="ECO:0000256" key="11">
    <source>
        <dbReference type="ARBA" id="ARBA00022679"/>
    </source>
</evidence>
<keyword evidence="18 32" id="KW-0067">ATP-binding</keyword>
<evidence type="ECO:0000256" key="29">
    <source>
        <dbReference type="ARBA" id="ARBA00056933"/>
    </source>
</evidence>
<feature type="compositionally biased region" description="Polar residues" evidence="33">
    <location>
        <begin position="31"/>
        <end position="46"/>
    </location>
</feature>
<evidence type="ECO:0000259" key="34">
    <source>
        <dbReference type="PROSITE" id="PS50011"/>
    </source>
</evidence>
<dbReference type="FunFam" id="3.30.200.20:FF:000315">
    <property type="entry name" value="Calcium-dependent protein kinase 3"/>
    <property type="match status" value="1"/>
</dbReference>
<organism evidence="36 37">
    <name type="scientific">Eimeria maxima</name>
    <name type="common">Coccidian parasite</name>
    <dbReference type="NCBI Taxonomy" id="5804"/>
    <lineage>
        <taxon>Eukaryota</taxon>
        <taxon>Sar</taxon>
        <taxon>Alveolata</taxon>
        <taxon>Apicomplexa</taxon>
        <taxon>Conoidasida</taxon>
        <taxon>Coccidia</taxon>
        <taxon>Eucoccidiorida</taxon>
        <taxon>Eimeriorina</taxon>
        <taxon>Eimeriidae</taxon>
        <taxon>Eimeria</taxon>
    </lineage>
</organism>
<keyword evidence="24" id="KW-0966">Cell projection</keyword>
<dbReference type="Gene3D" id="1.10.510.10">
    <property type="entry name" value="Transferase(Phosphotransferase) domain 1"/>
    <property type="match status" value="1"/>
</dbReference>
<evidence type="ECO:0000256" key="13">
    <source>
        <dbReference type="ARBA" id="ARBA00022723"/>
    </source>
</evidence>
<evidence type="ECO:0000256" key="7">
    <source>
        <dbReference type="ARBA" id="ARBA00022475"/>
    </source>
</evidence>
<evidence type="ECO:0000256" key="9">
    <source>
        <dbReference type="ARBA" id="ARBA00022527"/>
    </source>
</evidence>
<keyword evidence="9" id="KW-0723">Serine/threonine-protein kinase</keyword>